<dbReference type="InterPro" id="IPR018785">
    <property type="entry name" value="CDPF1_dom"/>
</dbReference>
<dbReference type="PANTHER" id="PTHR31849:SF1">
    <property type="entry name" value="CYSTEINE-RICH DPF MOTIF DOMAIN-CONTAINING PROTEIN 1"/>
    <property type="match status" value="1"/>
</dbReference>
<accession>A0A7S3D3U6</accession>
<name>A0A7S3D3U6_9EUKA</name>
<reference evidence="4" key="1">
    <citation type="submission" date="2021-01" db="EMBL/GenBank/DDBJ databases">
        <authorList>
            <person name="Corre E."/>
            <person name="Pelletier E."/>
            <person name="Niang G."/>
            <person name="Scheremetjew M."/>
            <person name="Finn R."/>
            <person name="Kale V."/>
            <person name="Holt S."/>
            <person name="Cochrane G."/>
            <person name="Meng A."/>
            <person name="Brown T."/>
            <person name="Cohen L."/>
        </authorList>
    </citation>
    <scope>NUCLEOTIDE SEQUENCE</scope>
    <source>
        <strain evidence="4">NIES-2562</strain>
    </source>
</reference>
<dbReference type="EMBL" id="HBIB01012004">
    <property type="protein sequence ID" value="CAE0245632.1"/>
    <property type="molecule type" value="Transcribed_RNA"/>
</dbReference>
<evidence type="ECO:0000313" key="4">
    <source>
        <dbReference type="EMBL" id="CAE0245632.1"/>
    </source>
</evidence>
<dbReference type="PRINTS" id="PR01995">
    <property type="entry name" value="UPF0595"/>
</dbReference>
<sequence>MSGQKFTCSICMQDYPFEYFGKKPPFQNDVVYVEDVYVLRDPFHSLHSKGERVVCMGGRCSLCLSPVCASSSCSLFYTKRFCSTCARKEVEEFPKELEKEIMRMKEMDAK</sequence>
<dbReference type="AlphaFoldDB" id="A0A7S3D3U6"/>
<protein>
    <recommendedName>
        <fullName evidence="2">Cysteine-rich DPF motif domain-containing protein 1</fullName>
    </recommendedName>
</protein>
<dbReference type="Pfam" id="PF10170">
    <property type="entry name" value="C6_DPF"/>
    <property type="match status" value="1"/>
</dbReference>
<evidence type="ECO:0000259" key="3">
    <source>
        <dbReference type="Pfam" id="PF10170"/>
    </source>
</evidence>
<dbReference type="PANTHER" id="PTHR31849">
    <property type="entry name" value="CYSTEINE-RICH PDF MOTIF DOMAIN-CONTAINING PROTEIN 1"/>
    <property type="match status" value="1"/>
</dbReference>
<organism evidence="4">
    <name type="scientific">Palpitomonas bilix</name>
    <dbReference type="NCBI Taxonomy" id="652834"/>
    <lineage>
        <taxon>Eukaryota</taxon>
        <taxon>Eukaryota incertae sedis</taxon>
    </lineage>
</organism>
<comment type="similarity">
    <text evidence="1">Belongs to the CDPF1 family.</text>
</comment>
<evidence type="ECO:0000256" key="1">
    <source>
        <dbReference type="ARBA" id="ARBA00007917"/>
    </source>
</evidence>
<feature type="domain" description="Cysteine-rich DPF motif" evidence="3">
    <location>
        <begin position="6"/>
        <end position="101"/>
    </location>
</feature>
<evidence type="ECO:0000256" key="2">
    <source>
        <dbReference type="ARBA" id="ARBA00014801"/>
    </source>
</evidence>
<dbReference type="InterPro" id="IPR042426">
    <property type="entry name" value="CDPF1"/>
</dbReference>
<proteinExistence type="inferred from homology"/>
<gene>
    <name evidence="4" type="ORF">PBIL07802_LOCUS7814</name>
</gene>